<dbReference type="InterPro" id="IPR019289">
    <property type="entry name" value="Phage_tail_E/E"/>
</dbReference>
<protein>
    <recommendedName>
        <fullName evidence="3">Phage tail assembly protein</fullName>
    </recommendedName>
</protein>
<dbReference type="EMBL" id="NBIU01000053">
    <property type="protein sequence ID" value="PZT47262.1"/>
    <property type="molecule type" value="Genomic_DNA"/>
</dbReference>
<keyword evidence="2" id="KW-1185">Reference proteome</keyword>
<accession>A0A2W6MS13</accession>
<dbReference type="AlphaFoldDB" id="A0A2W6MS13"/>
<name>A0A2W6MS13_9HELI</name>
<dbReference type="OrthoDB" id="5356137at2"/>
<dbReference type="RefSeq" id="WP_111230645.1">
    <property type="nucleotide sequence ID" value="NZ_NBIU01000053.1"/>
</dbReference>
<comment type="caution">
    <text evidence="1">The sequence shown here is derived from an EMBL/GenBank/DDBJ whole genome shotgun (WGS) entry which is preliminary data.</text>
</comment>
<evidence type="ECO:0000313" key="1">
    <source>
        <dbReference type="EMBL" id="PZT47262.1"/>
    </source>
</evidence>
<sequence length="77" mass="8603">MEKVMITLENGAEVKFNPPTAGMLRRAMDNTKGEGTRAFYLIGECTNMSLEELDKLSLGDINKLSSALEKFQSFLEQ</sequence>
<organism evidence="1 2">
    <name type="scientific">Helicobacter valdiviensis</name>
    <dbReference type="NCBI Taxonomy" id="1458358"/>
    <lineage>
        <taxon>Bacteria</taxon>
        <taxon>Pseudomonadati</taxon>
        <taxon>Campylobacterota</taxon>
        <taxon>Epsilonproteobacteria</taxon>
        <taxon>Campylobacterales</taxon>
        <taxon>Helicobacteraceae</taxon>
        <taxon>Helicobacter</taxon>
    </lineage>
</organism>
<evidence type="ECO:0008006" key="3">
    <source>
        <dbReference type="Google" id="ProtNLM"/>
    </source>
</evidence>
<evidence type="ECO:0000313" key="2">
    <source>
        <dbReference type="Proteomes" id="UP000249746"/>
    </source>
</evidence>
<dbReference type="Pfam" id="PF10109">
    <property type="entry name" value="Phage_TAC_7"/>
    <property type="match status" value="1"/>
</dbReference>
<reference evidence="1 2" key="1">
    <citation type="submission" date="2017-03" db="EMBL/GenBank/DDBJ databases">
        <title>Genomic and clinical evidence uncovers the enterohepatic species Helicobacter valdiviensis as a potential human intestinal pathogen.</title>
        <authorList>
            <person name="Fresia P."/>
            <person name="Jara R."/>
            <person name="Sierra R."/>
            <person name="Ferres I."/>
            <person name="Greif G."/>
            <person name="Iraola G."/>
            <person name="Collado L."/>
        </authorList>
    </citation>
    <scope>NUCLEOTIDE SEQUENCE [LARGE SCALE GENOMIC DNA]</scope>
    <source>
        <strain evidence="1 2">WBE14</strain>
    </source>
</reference>
<dbReference type="Proteomes" id="UP000249746">
    <property type="component" value="Unassembled WGS sequence"/>
</dbReference>
<gene>
    <name evidence="1" type="ORF">B6S12_09995</name>
</gene>
<proteinExistence type="predicted"/>